<proteinExistence type="predicted"/>
<name>A0A0K8UYB2_BACLA</name>
<reference evidence="2" key="1">
    <citation type="submission" date="2015-06" db="EMBL/GenBank/DDBJ databases">
        <authorList>
            <person name="Hoefler B.C."/>
            <person name="Straight P.D."/>
        </authorList>
    </citation>
    <scope>NUCLEOTIDE SEQUENCE</scope>
</reference>
<dbReference type="OrthoDB" id="5800391at2759"/>
<feature type="non-terminal residue" evidence="2">
    <location>
        <position position="1"/>
    </location>
</feature>
<accession>A0A0K8UYB2</accession>
<gene>
    <name evidence="2" type="ORF">c7_g1_i5</name>
</gene>
<dbReference type="AlphaFoldDB" id="A0A0K8UYB2"/>
<evidence type="ECO:0000313" key="2">
    <source>
        <dbReference type="EMBL" id="JAI31596.1"/>
    </source>
</evidence>
<dbReference type="EMBL" id="GDHF01020718">
    <property type="protein sequence ID" value="JAI31596.1"/>
    <property type="molecule type" value="Transcribed_RNA"/>
</dbReference>
<sequence length="121" mass="13490">QKVSKLEHTLVEPPKGDLVTDAQSILRLWREHFSSLMNGSERTTRGNGEPDSPIDDDRADVPLPEQEEVRIAVTRLKNSKTAGADGFPSELFKHGAEELIRSMHQLLCKIWSDEACPTIGI</sequence>
<feature type="region of interest" description="Disordered" evidence="1">
    <location>
        <begin position="37"/>
        <end position="62"/>
    </location>
</feature>
<evidence type="ECO:0000256" key="1">
    <source>
        <dbReference type="SAM" id="MobiDB-lite"/>
    </source>
</evidence>
<organism evidence="2">
    <name type="scientific">Bactrocera latifrons</name>
    <name type="common">Malaysian fruit fly</name>
    <name type="synonym">Chaetodacus latifrons</name>
    <dbReference type="NCBI Taxonomy" id="174628"/>
    <lineage>
        <taxon>Eukaryota</taxon>
        <taxon>Metazoa</taxon>
        <taxon>Ecdysozoa</taxon>
        <taxon>Arthropoda</taxon>
        <taxon>Hexapoda</taxon>
        <taxon>Insecta</taxon>
        <taxon>Pterygota</taxon>
        <taxon>Neoptera</taxon>
        <taxon>Endopterygota</taxon>
        <taxon>Diptera</taxon>
        <taxon>Brachycera</taxon>
        <taxon>Muscomorpha</taxon>
        <taxon>Tephritoidea</taxon>
        <taxon>Tephritidae</taxon>
        <taxon>Bactrocera</taxon>
        <taxon>Bactrocera</taxon>
    </lineage>
</organism>
<protein>
    <submittedName>
        <fullName evidence="2">Uncharacterized protein</fullName>
    </submittedName>
</protein>